<name>A0A6C0EZ28_9ZZZZ</name>
<reference evidence="1" key="1">
    <citation type="journal article" date="2020" name="Nature">
        <title>Giant virus diversity and host interactions through global metagenomics.</title>
        <authorList>
            <person name="Schulz F."/>
            <person name="Roux S."/>
            <person name="Paez-Espino D."/>
            <person name="Jungbluth S."/>
            <person name="Walsh D.A."/>
            <person name="Denef V.J."/>
            <person name="McMahon K.D."/>
            <person name="Konstantinidis K.T."/>
            <person name="Eloe-Fadrosh E.A."/>
            <person name="Kyrpides N.C."/>
            <person name="Woyke T."/>
        </authorList>
    </citation>
    <scope>NUCLEOTIDE SEQUENCE</scope>
    <source>
        <strain evidence="1">GVMAG-M-3300009161-36</strain>
    </source>
</reference>
<organism evidence="1">
    <name type="scientific">viral metagenome</name>
    <dbReference type="NCBI Taxonomy" id="1070528"/>
    <lineage>
        <taxon>unclassified sequences</taxon>
        <taxon>metagenomes</taxon>
        <taxon>organismal metagenomes</taxon>
    </lineage>
</organism>
<dbReference type="AlphaFoldDB" id="A0A6C0EZ28"/>
<protein>
    <submittedName>
        <fullName evidence="1">Uncharacterized protein</fullName>
    </submittedName>
</protein>
<accession>A0A6C0EZ28</accession>
<evidence type="ECO:0000313" key="1">
    <source>
        <dbReference type="EMBL" id="QHT33569.1"/>
    </source>
</evidence>
<sequence length="79" mass="9141">MNIKKWIHSETSKYIISIILGLGLSTLFRKECFGNSCIVFTSPPINELEKEMYLYGKKCYSYKSNSELCDSDKKTVRFA</sequence>
<dbReference type="EMBL" id="MN738969">
    <property type="protein sequence ID" value="QHT33569.1"/>
    <property type="molecule type" value="Genomic_DNA"/>
</dbReference>
<proteinExistence type="predicted"/>